<dbReference type="InterPro" id="IPR029044">
    <property type="entry name" value="Nucleotide-diphossugar_trans"/>
</dbReference>
<evidence type="ECO:0000313" key="2">
    <source>
        <dbReference type="EMBL" id="OZC04566.1"/>
    </source>
</evidence>
<dbReference type="InterPro" id="IPR025877">
    <property type="entry name" value="MobA-like_NTP_Trfase"/>
</dbReference>
<accession>A0A259U3I1</accession>
<dbReference type="EMBL" id="MQWB01000001">
    <property type="protein sequence ID" value="OZC04566.1"/>
    <property type="molecule type" value="Genomic_DNA"/>
</dbReference>
<sequence length="179" mass="19174">MPRENKLLADLCGEPVLTHVLRLASGAPFTSAVVVTGHDREAVESLASGVGLRTVHNAEWREGMGTSLAVGAKAVSPEADALAVLLGDVPLVRRATLERLWREASPEAIVRPIYRGQPGHPVVFGRAFLPDLLRVRGDDGARSVLQAHAAHVVRVPTDDEGVAMDADTPEALARLRTRF</sequence>
<dbReference type="PANTHER" id="PTHR43777:SF1">
    <property type="entry name" value="MOLYBDENUM COFACTOR CYTIDYLYLTRANSFERASE"/>
    <property type="match status" value="1"/>
</dbReference>
<dbReference type="Pfam" id="PF12804">
    <property type="entry name" value="NTP_transf_3"/>
    <property type="match status" value="1"/>
</dbReference>
<dbReference type="SUPFAM" id="SSF53448">
    <property type="entry name" value="Nucleotide-diphospho-sugar transferases"/>
    <property type="match status" value="1"/>
</dbReference>
<dbReference type="Gene3D" id="3.90.550.10">
    <property type="entry name" value="Spore Coat Polysaccharide Biosynthesis Protein SpsA, Chain A"/>
    <property type="match status" value="1"/>
</dbReference>
<name>A0A259U3I1_9BACT</name>
<dbReference type="AlphaFoldDB" id="A0A259U3I1"/>
<evidence type="ECO:0000259" key="1">
    <source>
        <dbReference type="Pfam" id="PF12804"/>
    </source>
</evidence>
<dbReference type="Proteomes" id="UP000216446">
    <property type="component" value="Unassembled WGS sequence"/>
</dbReference>
<reference evidence="2 3" key="1">
    <citation type="submission" date="2016-11" db="EMBL/GenBank/DDBJ databases">
        <title>Study of marine rhodopsin-containing bacteria.</title>
        <authorList>
            <person name="Yoshizawa S."/>
            <person name="Kumagai Y."/>
            <person name="Kogure K."/>
        </authorList>
    </citation>
    <scope>NUCLEOTIDE SEQUENCE [LARGE SCALE GENOMIC DNA]</scope>
    <source>
        <strain evidence="2 3">SG-29</strain>
    </source>
</reference>
<feature type="domain" description="MobA-like NTP transferase" evidence="1">
    <location>
        <begin position="4"/>
        <end position="150"/>
    </location>
</feature>
<dbReference type="FunCoup" id="A0A259U3I1">
    <property type="interactions" value="33"/>
</dbReference>
<keyword evidence="3" id="KW-1185">Reference proteome</keyword>
<gene>
    <name evidence="2" type="ORF">BSZ36_03215</name>
</gene>
<dbReference type="InParanoid" id="A0A259U3I1"/>
<comment type="caution">
    <text evidence="2">The sequence shown here is derived from an EMBL/GenBank/DDBJ whole genome shotgun (WGS) entry which is preliminary data.</text>
</comment>
<organism evidence="2 3">
    <name type="scientific">Rubricoccus marinus</name>
    <dbReference type="NCBI Taxonomy" id="716817"/>
    <lineage>
        <taxon>Bacteria</taxon>
        <taxon>Pseudomonadati</taxon>
        <taxon>Rhodothermota</taxon>
        <taxon>Rhodothermia</taxon>
        <taxon>Rhodothermales</taxon>
        <taxon>Rubricoccaceae</taxon>
        <taxon>Rubricoccus</taxon>
    </lineage>
</organism>
<dbReference type="GO" id="GO:0016779">
    <property type="term" value="F:nucleotidyltransferase activity"/>
    <property type="evidence" value="ECO:0007669"/>
    <property type="project" value="UniProtKB-ARBA"/>
</dbReference>
<dbReference type="PANTHER" id="PTHR43777">
    <property type="entry name" value="MOLYBDENUM COFACTOR CYTIDYLYLTRANSFERASE"/>
    <property type="match status" value="1"/>
</dbReference>
<evidence type="ECO:0000313" key="3">
    <source>
        <dbReference type="Proteomes" id="UP000216446"/>
    </source>
</evidence>
<proteinExistence type="predicted"/>
<protein>
    <recommendedName>
        <fullName evidence="1">MobA-like NTP transferase domain-containing protein</fullName>
    </recommendedName>
</protein>
<dbReference type="CDD" id="cd04182">
    <property type="entry name" value="GT_2_like_f"/>
    <property type="match status" value="1"/>
</dbReference>